<accession>A0AA36FFL0</accession>
<sequence length="226" mass="26759">MCMCLAPDEENKEEVKFNRQRFVLSPRSFLVTPIVIVKMTSNSDNEYLNKFRNTYLGELKQSHINHIALRLKENNLINNHDWVEKTQESYINPFALWLEENDDLINDHDWVEKTKKKQKYDSFFWKILCLLNDQKTAKSTFDIIVCSLHDFNLPEANNLEFAESTCNNNMKSLDPKQNIVAKIESRRTKELFSHPNNSDKEQIDKIKAELFFLKATESIFYDRITK</sequence>
<keyword evidence="2" id="KW-1185">Reference proteome</keyword>
<dbReference type="AlphaFoldDB" id="A0AA36FFL0"/>
<evidence type="ECO:0000313" key="1">
    <source>
        <dbReference type="EMBL" id="CAI9732743.1"/>
    </source>
</evidence>
<proteinExistence type="predicted"/>
<dbReference type="EMBL" id="OX597827">
    <property type="protein sequence ID" value="CAI9732743.1"/>
    <property type="molecule type" value="Genomic_DNA"/>
</dbReference>
<organism evidence="1 2">
    <name type="scientific">Octopus vulgaris</name>
    <name type="common">Common octopus</name>
    <dbReference type="NCBI Taxonomy" id="6645"/>
    <lineage>
        <taxon>Eukaryota</taxon>
        <taxon>Metazoa</taxon>
        <taxon>Spiralia</taxon>
        <taxon>Lophotrochozoa</taxon>
        <taxon>Mollusca</taxon>
        <taxon>Cephalopoda</taxon>
        <taxon>Coleoidea</taxon>
        <taxon>Octopodiformes</taxon>
        <taxon>Octopoda</taxon>
        <taxon>Incirrata</taxon>
        <taxon>Octopodidae</taxon>
        <taxon>Octopus</taxon>
    </lineage>
</organism>
<dbReference type="Proteomes" id="UP001162480">
    <property type="component" value="Chromosome 14"/>
</dbReference>
<protein>
    <submittedName>
        <fullName evidence="1">Uncharacterized protein</fullName>
    </submittedName>
</protein>
<reference evidence="1" key="1">
    <citation type="submission" date="2023-08" db="EMBL/GenBank/DDBJ databases">
        <authorList>
            <person name="Alioto T."/>
            <person name="Alioto T."/>
            <person name="Gomez Garrido J."/>
        </authorList>
    </citation>
    <scope>NUCLEOTIDE SEQUENCE</scope>
</reference>
<gene>
    <name evidence="1" type="ORF">OCTVUL_1B018250</name>
</gene>
<name>A0AA36FFL0_OCTVU</name>
<evidence type="ECO:0000313" key="2">
    <source>
        <dbReference type="Proteomes" id="UP001162480"/>
    </source>
</evidence>